<reference evidence="3" key="1">
    <citation type="journal article" date="2019" name="Int. J. Syst. Evol. Microbiol.">
        <title>The Global Catalogue of Microorganisms (GCM) 10K type strain sequencing project: providing services to taxonomists for standard genome sequencing and annotation.</title>
        <authorList>
            <consortium name="The Broad Institute Genomics Platform"/>
            <consortium name="The Broad Institute Genome Sequencing Center for Infectious Disease"/>
            <person name="Wu L."/>
            <person name="Ma J."/>
        </authorList>
    </citation>
    <scope>NUCLEOTIDE SEQUENCE [LARGE SCALE GENOMIC DNA]</scope>
    <source>
        <strain evidence="3">KCTC 42984</strain>
    </source>
</reference>
<dbReference type="InterPro" id="IPR008274">
    <property type="entry name" value="AldOxase/xan_DH_MoCoBD1"/>
</dbReference>
<dbReference type="InterPro" id="IPR012368">
    <property type="entry name" value="OxRdtase_Mopterin-bd_su_IorB"/>
</dbReference>
<keyword evidence="3" id="KW-1185">Reference proteome</keyword>
<comment type="caution">
    <text evidence="2">The sequence shown here is derived from an EMBL/GenBank/DDBJ whole genome shotgun (WGS) entry which is preliminary data.</text>
</comment>
<accession>A0ABV7INI3</accession>
<gene>
    <name evidence="2" type="ORF">ACFOD9_07975</name>
</gene>
<dbReference type="Gene3D" id="3.30.365.10">
    <property type="entry name" value="Aldehyde oxidase/xanthine dehydrogenase, molybdopterin binding domain"/>
    <property type="match status" value="4"/>
</dbReference>
<dbReference type="SUPFAM" id="SSF56003">
    <property type="entry name" value="Molybdenum cofactor-binding domain"/>
    <property type="match status" value="2"/>
</dbReference>
<proteinExistence type="predicted"/>
<dbReference type="SMART" id="SM01008">
    <property type="entry name" value="Ald_Xan_dh_C"/>
    <property type="match status" value="1"/>
</dbReference>
<dbReference type="PIRSF" id="PIRSF036389">
    <property type="entry name" value="IOR_B"/>
    <property type="match status" value="1"/>
</dbReference>
<dbReference type="InterPro" id="IPR000674">
    <property type="entry name" value="Ald_Oxase/Xan_DH_a/b"/>
</dbReference>
<organism evidence="2 3">
    <name type="scientific">Novosphingobium bradum</name>
    <dbReference type="NCBI Taxonomy" id="1737444"/>
    <lineage>
        <taxon>Bacteria</taxon>
        <taxon>Pseudomonadati</taxon>
        <taxon>Pseudomonadota</taxon>
        <taxon>Alphaproteobacteria</taxon>
        <taxon>Sphingomonadales</taxon>
        <taxon>Sphingomonadaceae</taxon>
        <taxon>Novosphingobium</taxon>
    </lineage>
</organism>
<dbReference type="EMBL" id="JBHRTQ010000007">
    <property type="protein sequence ID" value="MFC3174185.1"/>
    <property type="molecule type" value="Genomic_DNA"/>
</dbReference>
<protein>
    <submittedName>
        <fullName evidence="2">Molybdopterin cofactor-binding domain-containing protein</fullName>
    </submittedName>
</protein>
<dbReference type="InterPro" id="IPR046867">
    <property type="entry name" value="AldOxase/xan_DH_MoCoBD2"/>
</dbReference>
<feature type="domain" description="Aldehyde oxidase/xanthine dehydrogenase a/b hammerhead" evidence="1">
    <location>
        <begin position="237"/>
        <end position="315"/>
    </location>
</feature>
<evidence type="ECO:0000313" key="3">
    <source>
        <dbReference type="Proteomes" id="UP001595604"/>
    </source>
</evidence>
<dbReference type="Pfam" id="PF02738">
    <property type="entry name" value="MoCoBD_1"/>
    <property type="match status" value="1"/>
</dbReference>
<dbReference type="RefSeq" id="WP_379509554.1">
    <property type="nucleotide sequence ID" value="NZ_JBHRTQ010000007.1"/>
</dbReference>
<evidence type="ECO:0000313" key="2">
    <source>
        <dbReference type="EMBL" id="MFC3174185.1"/>
    </source>
</evidence>
<dbReference type="InterPro" id="IPR006311">
    <property type="entry name" value="TAT_signal"/>
</dbReference>
<sequence>MGIKRRAFLFGSVALAGAGVFGLKWSASSARAEAIAATRRQGEGSFDAWLKIAPDDTVTLYSPTIDMGQGSQTAQAQMVADELGVPFERIVIEQAPAMPGFANTEVVRGFGKEFVGAVTDWVPDQILGFAARKVPVQLTGGSSAVRYSGQLLRRAAAGARSLLAAEAASRLGVPEGELALAEGRVRHAASGRSLRYGELAEAAAKRSLAAEPVLAPIKPGAAVGRSVARRDIPGKVDGSAVYGIDVTLPAMRVATVIMAPVRGGKLLEVDEKPALAVAGVDRVIRLPEAVAVVATGYWAAWKGAQALAPKFSDGGNGAIGSEGIAADHARLIAAGKADKEAGKGDVDKAFAEAGAKVIEADYQVPYLHHAMMEPFAMTVHRRGDKVEAWVGLQDPLATRSLVAKAAGVGMDDVTLHTTLMGGGFGRRSPWQCEIIDQAVAVASQCPWPVKLIWSREQEVSHGSYRPQCSARLRGAVKDGRITALRTDYAQSASAEMEVGFLYDLPNVQRRHFAHKTNQVDGPWRSVNATQFGFWTESFMDELASAAGEDPYRFRRRHLDHDPRAAKVLDEAARLGGWGTALPPGTGRGIAIFKCFGTYVAEVVEASLREDGWPRVHKVTAVVDCGTTVNPRNAEAQISGAIVQALSTAVGEAITLEKGAVVQSSFPDYPLLKLAEAPGAIAVHFIESGAEMGGIGEPGVPPLTPALVNALAVATGKRIRSLPIRDQAKG</sequence>
<name>A0ABV7INI3_9SPHN</name>
<dbReference type="Gene3D" id="3.90.1170.50">
    <property type="entry name" value="Aldehyde oxidase/xanthine dehydrogenase, a/b hammerhead"/>
    <property type="match status" value="1"/>
</dbReference>
<evidence type="ECO:0000259" key="1">
    <source>
        <dbReference type="SMART" id="SM01008"/>
    </source>
</evidence>
<dbReference type="PANTHER" id="PTHR47495">
    <property type="entry name" value="ALDEHYDE DEHYDROGENASE"/>
    <property type="match status" value="1"/>
</dbReference>
<dbReference type="Pfam" id="PF20256">
    <property type="entry name" value="MoCoBD_2"/>
    <property type="match status" value="2"/>
</dbReference>
<dbReference type="PANTHER" id="PTHR47495:SF2">
    <property type="entry name" value="ALDEHYDE DEHYDROGENASE"/>
    <property type="match status" value="1"/>
</dbReference>
<dbReference type="InterPro" id="IPR037165">
    <property type="entry name" value="AldOxase/xan_DH_Mopterin-bd_sf"/>
</dbReference>
<dbReference type="Proteomes" id="UP001595604">
    <property type="component" value="Unassembled WGS sequence"/>
</dbReference>
<dbReference type="PROSITE" id="PS51318">
    <property type="entry name" value="TAT"/>
    <property type="match status" value="1"/>
</dbReference>
<dbReference type="InterPro" id="IPR052516">
    <property type="entry name" value="N-heterocyclic_Hydroxylase"/>
</dbReference>